<keyword evidence="1" id="KW-0732">Signal</keyword>
<protein>
    <recommendedName>
        <fullName evidence="2">DUF6268 domain-containing protein</fullName>
    </recommendedName>
</protein>
<organism evidence="3 4">
    <name type="scientific">Flavobacterium panici</name>
    <dbReference type="NCBI Taxonomy" id="2654843"/>
    <lineage>
        <taxon>Bacteria</taxon>
        <taxon>Pseudomonadati</taxon>
        <taxon>Bacteroidota</taxon>
        <taxon>Flavobacteriia</taxon>
        <taxon>Flavobacteriales</taxon>
        <taxon>Flavobacteriaceae</taxon>
        <taxon>Flavobacterium</taxon>
    </lineage>
</organism>
<reference evidence="3 4" key="1">
    <citation type="submission" date="2020-06" db="EMBL/GenBank/DDBJ databases">
        <authorList>
            <person name="Criscuolo A."/>
        </authorList>
    </citation>
    <scope>NUCLEOTIDE SEQUENCE [LARGE SCALE GENOMIC DNA]</scope>
    <source>
        <strain evidence="3">PXU-55</strain>
    </source>
</reference>
<evidence type="ECO:0000313" key="3">
    <source>
        <dbReference type="EMBL" id="CAC9974263.1"/>
    </source>
</evidence>
<evidence type="ECO:0000256" key="1">
    <source>
        <dbReference type="SAM" id="SignalP"/>
    </source>
</evidence>
<accession>A0A9N8J2I2</accession>
<feature type="chain" id="PRO_5040442473" description="DUF6268 domain-containing protein" evidence="1">
    <location>
        <begin position="21"/>
        <end position="280"/>
    </location>
</feature>
<sequence length="280" mass="32048">MKIRFIICSVFLVSFLNMKAQENFSVQLNLKTEPTNKIDFTETSIGVSFNKKISSKSLITNTLEYSNLNVNYDLGHYESFEDFDKLQQIKNKFEFSQEISNSTKLNFAVTPTFSFQENLGFSDFTLLGSFEIKQELSSKMTLSIGAARTSVFGNPKFLPSASLNYKMNDNANVLIGFPDSRISYSNNIRNKFSLSNSFNGSFYNLNIQNEIDKNAAKATLSQMTTSFEYERNVDKNWFLNFKAGYDFDKKYKLTDGDNHTLYDFNISNGYILGIGIKYKQ</sequence>
<dbReference type="EMBL" id="CAIJDE010000038">
    <property type="protein sequence ID" value="CAC9974263.1"/>
    <property type="molecule type" value="Genomic_DNA"/>
</dbReference>
<feature type="signal peptide" evidence="1">
    <location>
        <begin position="1"/>
        <end position="20"/>
    </location>
</feature>
<dbReference type="AlphaFoldDB" id="A0A9N8J2I2"/>
<dbReference type="Proteomes" id="UP000533639">
    <property type="component" value="Unassembled WGS sequence"/>
</dbReference>
<evidence type="ECO:0000313" key="4">
    <source>
        <dbReference type="Proteomes" id="UP000533639"/>
    </source>
</evidence>
<evidence type="ECO:0000259" key="2">
    <source>
        <dbReference type="Pfam" id="PF19783"/>
    </source>
</evidence>
<dbReference type="Pfam" id="PF19783">
    <property type="entry name" value="DUF6268"/>
    <property type="match status" value="1"/>
</dbReference>
<feature type="domain" description="DUF6268" evidence="2">
    <location>
        <begin position="25"/>
        <end position="279"/>
    </location>
</feature>
<keyword evidence="4" id="KW-1185">Reference proteome</keyword>
<proteinExistence type="predicted"/>
<comment type="caution">
    <text evidence="3">The sequence shown here is derived from an EMBL/GenBank/DDBJ whole genome shotgun (WGS) entry which is preliminary data.</text>
</comment>
<gene>
    <name evidence="3" type="ORF">FLAPXU55_01960</name>
</gene>
<dbReference type="InterPro" id="IPR046235">
    <property type="entry name" value="DUF6268"/>
</dbReference>
<name>A0A9N8J2I2_9FLAO</name>